<dbReference type="InterPro" id="IPR003593">
    <property type="entry name" value="AAA+_ATPase"/>
</dbReference>
<evidence type="ECO:0000256" key="4">
    <source>
        <dbReference type="ARBA" id="ARBA00022840"/>
    </source>
</evidence>
<dbReference type="SMART" id="SM00382">
    <property type="entry name" value="AAA"/>
    <property type="match status" value="1"/>
</dbReference>
<dbReference type="PANTHER" id="PTHR46743">
    <property type="entry name" value="TEICHOIC ACIDS EXPORT ATP-BINDING PROTEIN TAGH"/>
    <property type="match status" value="1"/>
</dbReference>
<proteinExistence type="inferred from homology"/>
<dbReference type="Proteomes" id="UP000636264">
    <property type="component" value="Unassembled WGS sequence"/>
</dbReference>
<evidence type="ECO:0000256" key="3">
    <source>
        <dbReference type="ARBA" id="ARBA00022741"/>
    </source>
</evidence>
<evidence type="ECO:0000313" key="7">
    <source>
        <dbReference type="Proteomes" id="UP000636264"/>
    </source>
</evidence>
<dbReference type="SUPFAM" id="SSF52540">
    <property type="entry name" value="P-loop containing nucleoside triphosphate hydrolases"/>
    <property type="match status" value="1"/>
</dbReference>
<dbReference type="AlphaFoldDB" id="A0A916W6P8"/>
<gene>
    <name evidence="6" type="primary">rkpS</name>
    <name evidence="6" type="ORF">GCM10011385_26910</name>
</gene>
<keyword evidence="4 6" id="KW-0067">ATP-binding</keyword>
<comment type="similarity">
    <text evidence="1">Belongs to the ABC transporter superfamily.</text>
</comment>
<feature type="domain" description="ABC transporter" evidence="5">
    <location>
        <begin position="2"/>
        <end position="215"/>
    </location>
</feature>
<reference evidence="6" key="1">
    <citation type="journal article" date="2014" name="Int. J. Syst. Evol. Microbiol.">
        <title>Complete genome sequence of Corynebacterium casei LMG S-19264T (=DSM 44701T), isolated from a smear-ripened cheese.</title>
        <authorList>
            <consortium name="US DOE Joint Genome Institute (JGI-PGF)"/>
            <person name="Walter F."/>
            <person name="Albersmeier A."/>
            <person name="Kalinowski J."/>
            <person name="Ruckert C."/>
        </authorList>
    </citation>
    <scope>NUCLEOTIDE SEQUENCE</scope>
    <source>
        <strain evidence="6">CGMCC 1.15320</strain>
    </source>
</reference>
<evidence type="ECO:0000256" key="2">
    <source>
        <dbReference type="ARBA" id="ARBA00022448"/>
    </source>
</evidence>
<reference evidence="6" key="2">
    <citation type="submission" date="2020-09" db="EMBL/GenBank/DDBJ databases">
        <authorList>
            <person name="Sun Q."/>
            <person name="Zhou Y."/>
        </authorList>
    </citation>
    <scope>NUCLEOTIDE SEQUENCE</scope>
    <source>
        <strain evidence="6">CGMCC 1.15320</strain>
    </source>
</reference>
<evidence type="ECO:0000259" key="5">
    <source>
        <dbReference type="PROSITE" id="PS50893"/>
    </source>
</evidence>
<protein>
    <submittedName>
        <fullName evidence="6">ATP-binding protein</fullName>
    </submittedName>
</protein>
<comment type="caution">
    <text evidence="6">The sequence shown here is derived from an EMBL/GenBank/DDBJ whole genome shotgun (WGS) entry which is preliminary data.</text>
</comment>
<name>A0A916W6P8_9HYPH</name>
<dbReference type="InterPro" id="IPR015860">
    <property type="entry name" value="ABC_transpr_TagH-like"/>
</dbReference>
<keyword evidence="7" id="KW-1185">Reference proteome</keyword>
<dbReference type="PANTHER" id="PTHR46743:SF2">
    <property type="entry name" value="TEICHOIC ACIDS EXPORT ATP-BINDING PROTEIN TAGH"/>
    <property type="match status" value="1"/>
</dbReference>
<dbReference type="GO" id="GO:0016020">
    <property type="term" value="C:membrane"/>
    <property type="evidence" value="ECO:0007669"/>
    <property type="project" value="InterPro"/>
</dbReference>
<dbReference type="PROSITE" id="PS50893">
    <property type="entry name" value="ABC_TRANSPORTER_2"/>
    <property type="match status" value="1"/>
</dbReference>
<dbReference type="GO" id="GO:0140359">
    <property type="term" value="F:ABC-type transporter activity"/>
    <property type="evidence" value="ECO:0007669"/>
    <property type="project" value="InterPro"/>
</dbReference>
<dbReference type="CDD" id="cd03220">
    <property type="entry name" value="ABC_KpsT_Wzt"/>
    <property type="match status" value="1"/>
</dbReference>
<keyword evidence="3" id="KW-0547">Nucleotide-binding</keyword>
<dbReference type="GO" id="GO:0005524">
    <property type="term" value="F:ATP binding"/>
    <property type="evidence" value="ECO:0007669"/>
    <property type="project" value="UniProtKB-KW"/>
</dbReference>
<accession>A0A916W6P8</accession>
<dbReference type="InterPro" id="IPR050683">
    <property type="entry name" value="Bact_Polysacc_Export_ATP-bd"/>
</dbReference>
<dbReference type="InterPro" id="IPR027417">
    <property type="entry name" value="P-loop_NTPase"/>
</dbReference>
<dbReference type="GO" id="GO:0016887">
    <property type="term" value="F:ATP hydrolysis activity"/>
    <property type="evidence" value="ECO:0007669"/>
    <property type="project" value="InterPro"/>
</dbReference>
<sequence length="216" mass="23795">MIELHAVSKAYFAKGIRKQVFDGLTFTFPANRNVALLGPNGAGKSTLLRLISGAESPDTGRIVRRASLSWPLGFSGGFNGSMTGIENIRFVARTYGADSDEVVDHVAEFSELGTSLRLPVKTYSTGMRSRLAFSMSLAINFDYYLIDEILGVGDASFRKKSNVALREKLPHSRLIMASHSMSHVRELCDCGLLLSPDGIWFFDNVEDLINAYARLH</sequence>
<dbReference type="InterPro" id="IPR003439">
    <property type="entry name" value="ABC_transporter-like_ATP-bd"/>
</dbReference>
<evidence type="ECO:0000256" key="1">
    <source>
        <dbReference type="ARBA" id="ARBA00005417"/>
    </source>
</evidence>
<dbReference type="Pfam" id="PF00005">
    <property type="entry name" value="ABC_tran"/>
    <property type="match status" value="1"/>
</dbReference>
<dbReference type="EMBL" id="BMIF01000008">
    <property type="protein sequence ID" value="GGA71705.1"/>
    <property type="molecule type" value="Genomic_DNA"/>
</dbReference>
<keyword evidence="2" id="KW-0813">Transport</keyword>
<dbReference type="Gene3D" id="3.40.50.300">
    <property type="entry name" value="P-loop containing nucleotide triphosphate hydrolases"/>
    <property type="match status" value="1"/>
</dbReference>
<dbReference type="RefSeq" id="WP_188721600.1">
    <property type="nucleotide sequence ID" value="NZ_BMIF01000008.1"/>
</dbReference>
<organism evidence="6 7">
    <name type="scientific">Nitratireductor aestuarii</name>
    <dbReference type="NCBI Taxonomy" id="1735103"/>
    <lineage>
        <taxon>Bacteria</taxon>
        <taxon>Pseudomonadati</taxon>
        <taxon>Pseudomonadota</taxon>
        <taxon>Alphaproteobacteria</taxon>
        <taxon>Hyphomicrobiales</taxon>
        <taxon>Phyllobacteriaceae</taxon>
        <taxon>Nitratireductor</taxon>
    </lineage>
</organism>
<evidence type="ECO:0000313" key="6">
    <source>
        <dbReference type="EMBL" id="GGA71705.1"/>
    </source>
</evidence>